<dbReference type="AlphaFoldDB" id="A0A1Y6ISH7"/>
<dbReference type="EMBL" id="FXXI01000002">
    <property type="protein sequence ID" value="SMS00604.1"/>
    <property type="molecule type" value="Genomic_DNA"/>
</dbReference>
<keyword evidence="5" id="KW-1185">Reference proteome</keyword>
<proteinExistence type="predicted"/>
<dbReference type="InterPro" id="IPR009739">
    <property type="entry name" value="LprI-like_N"/>
</dbReference>
<dbReference type="Proteomes" id="UP001283366">
    <property type="component" value="Unassembled WGS sequence"/>
</dbReference>
<dbReference type="Gene3D" id="1.20.1270.180">
    <property type="match status" value="1"/>
</dbReference>
<protein>
    <submittedName>
        <fullName evidence="2">DUF1311 domain-containing protein</fullName>
    </submittedName>
</protein>
<reference evidence="3 4" key="1">
    <citation type="submission" date="2017-05" db="EMBL/GenBank/DDBJ databases">
        <authorList>
            <person name="Song R."/>
            <person name="Chenine A.L."/>
            <person name="Ruprecht R.M."/>
        </authorList>
    </citation>
    <scope>NUCLEOTIDE SEQUENCE [LARGE SCALE GENOMIC DNA]</scope>
    <source>
        <strain evidence="3 4">CECT 7927</strain>
    </source>
</reference>
<feature type="domain" description="Lysozyme inhibitor LprI-like N-terminal" evidence="1">
    <location>
        <begin position="22"/>
        <end position="114"/>
    </location>
</feature>
<evidence type="ECO:0000313" key="4">
    <source>
        <dbReference type="Proteomes" id="UP000196125"/>
    </source>
</evidence>
<dbReference type="Proteomes" id="UP000196125">
    <property type="component" value="Unassembled WGS sequence"/>
</dbReference>
<dbReference type="Pfam" id="PF07007">
    <property type="entry name" value="LprI"/>
    <property type="match status" value="1"/>
</dbReference>
<gene>
    <name evidence="2" type="ORF">SBX37_00425</name>
    <name evidence="3" type="ORF">VIM7927_01870</name>
</gene>
<evidence type="ECO:0000259" key="1">
    <source>
        <dbReference type="Pfam" id="PF07007"/>
    </source>
</evidence>
<sequence>MRYLLVFFLYVGFSTYADELICKDKTNASYHICLTNEKNKVKKIANDKFTSIEDKLSKYEDFHDLKMQVIKSKDDWEKQVKSDCSNYIYFIESTSPVSQDQHNICMIHAYRERLSYYDRFIDMIDTFI</sequence>
<evidence type="ECO:0000313" key="5">
    <source>
        <dbReference type="Proteomes" id="UP001283366"/>
    </source>
</evidence>
<evidence type="ECO:0000313" key="2">
    <source>
        <dbReference type="EMBL" id="MDW6001373.1"/>
    </source>
</evidence>
<dbReference type="EMBL" id="JAWRCO010000001">
    <property type="protein sequence ID" value="MDW6001373.1"/>
    <property type="molecule type" value="Genomic_DNA"/>
</dbReference>
<reference evidence="2 5" key="2">
    <citation type="submission" date="2023-11" db="EMBL/GenBank/DDBJ databases">
        <title>Plant-associative lifestyle of Vibrio porteresiae and its evolutionary dynamics.</title>
        <authorList>
            <person name="Rameshkumar N."/>
            <person name="Kirti K."/>
        </authorList>
    </citation>
    <scope>NUCLEOTIDE SEQUENCE [LARGE SCALE GENOMIC DNA]</scope>
    <source>
        <strain evidence="2 5">MSSRF38</strain>
    </source>
</reference>
<accession>A0A1Y6ISH7</accession>
<organism evidence="3 4">
    <name type="scientific">Vibrio mangrovi</name>
    <dbReference type="NCBI Taxonomy" id="474394"/>
    <lineage>
        <taxon>Bacteria</taxon>
        <taxon>Pseudomonadati</taxon>
        <taxon>Pseudomonadota</taxon>
        <taxon>Gammaproteobacteria</taxon>
        <taxon>Vibrionales</taxon>
        <taxon>Vibrionaceae</taxon>
        <taxon>Vibrio</taxon>
    </lineage>
</organism>
<name>A0A1Y6ISH7_9VIBR</name>
<dbReference type="RefSeq" id="WP_087480635.1">
    <property type="nucleotide sequence ID" value="NZ_AP024883.1"/>
</dbReference>
<evidence type="ECO:0000313" key="3">
    <source>
        <dbReference type="EMBL" id="SMS00604.1"/>
    </source>
</evidence>